<evidence type="ECO:0000256" key="3">
    <source>
        <dbReference type="SAM" id="SignalP"/>
    </source>
</evidence>
<dbReference type="Proteomes" id="UP000601041">
    <property type="component" value="Unassembled WGS sequence"/>
</dbReference>
<dbReference type="Gene3D" id="1.20.1420.20">
    <property type="entry name" value="M75 peptidase, HXXE motif"/>
    <property type="match status" value="1"/>
</dbReference>
<evidence type="ECO:0000259" key="4">
    <source>
        <dbReference type="Pfam" id="PF09375"/>
    </source>
</evidence>
<evidence type="ECO:0000313" key="6">
    <source>
        <dbReference type="Proteomes" id="UP000601041"/>
    </source>
</evidence>
<accession>A0ABM8PR24</accession>
<keyword evidence="6" id="KW-1185">Reference proteome</keyword>
<dbReference type="CDD" id="cd14657">
    <property type="entry name" value="Imelysin_IrpA-like"/>
    <property type="match status" value="1"/>
</dbReference>
<dbReference type="RefSeq" id="WP_142588579.1">
    <property type="nucleotide sequence ID" value="NZ_CABFWE030000007.1"/>
</dbReference>
<keyword evidence="2 3" id="KW-0732">Signal</keyword>
<dbReference type="Pfam" id="PF09375">
    <property type="entry name" value="Peptidase_M75"/>
    <property type="match status" value="1"/>
</dbReference>
<organism evidence="5 6">
    <name type="scientific">Pseudorhizobium halotolerans</name>
    <dbReference type="NCBI Taxonomy" id="1233081"/>
    <lineage>
        <taxon>Bacteria</taxon>
        <taxon>Pseudomonadati</taxon>
        <taxon>Pseudomonadota</taxon>
        <taxon>Alphaproteobacteria</taxon>
        <taxon>Hyphomicrobiales</taxon>
        <taxon>Rhizobiaceae</taxon>
        <taxon>Rhizobium/Agrobacterium group</taxon>
        <taxon>Pseudorhizobium</taxon>
    </lineage>
</organism>
<comment type="subcellular location">
    <subcellularLocation>
        <location evidence="1">Cell envelope</location>
    </subcellularLocation>
</comment>
<sequence length="425" mass="44933">MIRKTFFSATFALLAASAAFPVASAAAATEPAAVVQHYTELAHAKYQDSLMTAKALDVAIDALIAQPSEETLKAAREAWIAARVPYQQSEVYRFGNPIVDEWEGKVNAWPLDEGLIDYVDASYGTESDSNALYVANVVANPKLSVNGEEIDASSITPELLRSLHEAGEIEANVATGYHAVEFLLWGQDLNGTDAGAGNRSHTDFDTVNCTNGNCDRRAAYLKAASELLISDLEEMVAAWAPEGEAAKAVTADPQAGIRAMLTGMGSLSYGELAGERMKLGLLLHDPEEEHDCFSDNTHASHLNDAIGIASAYTGEYTRADGTKITGPSLSDLVAAKDAALDAEVKAKLDTTLAAMDAMAERAEGGEAYDQMIGEGNAEGNAIVQAAIDGLIDQTRSIERVIASLDLGAVALEGSDSLDNPDAVFQ</sequence>
<name>A0ABM8PR24_9HYPH</name>
<reference evidence="5 6" key="1">
    <citation type="submission" date="2020-11" db="EMBL/GenBank/DDBJ databases">
        <authorList>
            <person name="Lassalle F."/>
        </authorList>
    </citation>
    <scope>NUCLEOTIDE SEQUENCE [LARGE SCALE GENOMIC DNA]</scope>
    <source>
        <strain evidence="5 6">AB21</strain>
    </source>
</reference>
<protein>
    <submittedName>
        <fullName evidence="5">Peptidase</fullName>
    </submittedName>
</protein>
<comment type="caution">
    <text evidence="5">The sequence shown here is derived from an EMBL/GenBank/DDBJ whole genome shotgun (WGS) entry which is preliminary data.</text>
</comment>
<dbReference type="InterPro" id="IPR038352">
    <property type="entry name" value="Imelysin_sf"/>
</dbReference>
<feature type="domain" description="Imelysin-like" evidence="4">
    <location>
        <begin position="42"/>
        <end position="396"/>
    </location>
</feature>
<proteinExistence type="predicted"/>
<evidence type="ECO:0000256" key="2">
    <source>
        <dbReference type="ARBA" id="ARBA00022729"/>
    </source>
</evidence>
<feature type="chain" id="PRO_5045822136" evidence="3">
    <location>
        <begin position="28"/>
        <end position="425"/>
    </location>
</feature>
<dbReference type="EMBL" id="CABFWE030000007">
    <property type="protein sequence ID" value="CAD7043930.1"/>
    <property type="molecule type" value="Genomic_DNA"/>
</dbReference>
<evidence type="ECO:0000313" key="5">
    <source>
        <dbReference type="EMBL" id="CAD7043930.1"/>
    </source>
</evidence>
<feature type="signal peptide" evidence="3">
    <location>
        <begin position="1"/>
        <end position="27"/>
    </location>
</feature>
<dbReference type="InterPro" id="IPR018976">
    <property type="entry name" value="Imelysin-like"/>
</dbReference>
<evidence type="ECO:0000256" key="1">
    <source>
        <dbReference type="ARBA" id="ARBA00004196"/>
    </source>
</evidence>
<gene>
    <name evidence="5" type="ORF">RHAB21_03378</name>
</gene>